<accession>A0A9Q0FP10</accession>
<dbReference type="OrthoDB" id="1937290at2759"/>
<keyword evidence="2" id="KW-1185">Reference proteome</keyword>
<dbReference type="EMBL" id="JAKUCV010004528">
    <property type="protein sequence ID" value="KAJ4835084.1"/>
    <property type="molecule type" value="Genomic_DNA"/>
</dbReference>
<proteinExistence type="predicted"/>
<name>A0A9Q0FP10_9ROSI</name>
<reference evidence="1" key="2">
    <citation type="journal article" date="2023" name="Plants (Basel)">
        <title>Annotation of the Turnera subulata (Passifloraceae) Draft Genome Reveals the S-Locus Evolved after the Divergence of Turneroideae from Passifloroideae in a Stepwise Manner.</title>
        <authorList>
            <person name="Henning P.M."/>
            <person name="Roalson E.H."/>
            <person name="Mir W."/>
            <person name="McCubbin A.G."/>
            <person name="Shore J.S."/>
        </authorList>
    </citation>
    <scope>NUCLEOTIDE SEQUENCE</scope>
    <source>
        <strain evidence="1">F60SS</strain>
    </source>
</reference>
<organism evidence="1 2">
    <name type="scientific">Turnera subulata</name>
    <dbReference type="NCBI Taxonomy" id="218843"/>
    <lineage>
        <taxon>Eukaryota</taxon>
        <taxon>Viridiplantae</taxon>
        <taxon>Streptophyta</taxon>
        <taxon>Embryophyta</taxon>
        <taxon>Tracheophyta</taxon>
        <taxon>Spermatophyta</taxon>
        <taxon>Magnoliopsida</taxon>
        <taxon>eudicotyledons</taxon>
        <taxon>Gunneridae</taxon>
        <taxon>Pentapetalae</taxon>
        <taxon>rosids</taxon>
        <taxon>fabids</taxon>
        <taxon>Malpighiales</taxon>
        <taxon>Passifloraceae</taxon>
        <taxon>Turnera</taxon>
    </lineage>
</organism>
<evidence type="ECO:0000313" key="1">
    <source>
        <dbReference type="EMBL" id="KAJ4835084.1"/>
    </source>
</evidence>
<protein>
    <submittedName>
        <fullName evidence="1">Uncharacterized protein</fullName>
    </submittedName>
</protein>
<sequence length="227" mass="25368">MREPLCSTLAEQIVQSLRHSLERGTCQSKSKWTWTGLAWTGLVTVTGIVLSPHLLTGDATSRPAPASPFLRARTRQATTTAAAATGLAPRLHRRLALPAAAFVLLAPRQRLLSGTYSRVKAHLLQLRNHGIAICKKVSRGSWLEALTEGGGHRCINDAEWKETREEEEDDEKAVRRRRGWRTIGRRRRTKRRETVADGILGEREELTFVESRVRVDESSALGDRSFA</sequence>
<reference evidence="1" key="1">
    <citation type="submission" date="2022-02" db="EMBL/GenBank/DDBJ databases">
        <authorList>
            <person name="Henning P.M."/>
            <person name="McCubbin A.G."/>
            <person name="Shore J.S."/>
        </authorList>
    </citation>
    <scope>NUCLEOTIDE SEQUENCE</scope>
    <source>
        <strain evidence="1">F60SS</strain>
        <tissue evidence="1">Leaves</tissue>
    </source>
</reference>
<comment type="caution">
    <text evidence="1">The sequence shown here is derived from an EMBL/GenBank/DDBJ whole genome shotgun (WGS) entry which is preliminary data.</text>
</comment>
<dbReference type="AlphaFoldDB" id="A0A9Q0FP10"/>
<gene>
    <name evidence="1" type="ORF">Tsubulata_011233</name>
</gene>
<evidence type="ECO:0000313" key="2">
    <source>
        <dbReference type="Proteomes" id="UP001141552"/>
    </source>
</evidence>
<dbReference type="Proteomes" id="UP001141552">
    <property type="component" value="Unassembled WGS sequence"/>
</dbReference>